<feature type="domain" description="CoA carboxyltransferase C-terminal" evidence="20">
    <location>
        <begin position="58"/>
        <end position="321"/>
    </location>
</feature>
<name>A0A1M7Y4R1_9BACT</name>
<dbReference type="PANTHER" id="PTHR42853">
    <property type="entry name" value="ACETYL-COENZYME A CARBOXYLASE CARBOXYL TRANSFERASE SUBUNIT ALPHA"/>
    <property type="match status" value="1"/>
</dbReference>
<dbReference type="GO" id="GO:0006633">
    <property type="term" value="P:fatty acid biosynthetic process"/>
    <property type="evidence" value="ECO:0007669"/>
    <property type="project" value="UniProtKB-KW"/>
</dbReference>
<dbReference type="EC" id="2.1.3.15" evidence="7"/>
<dbReference type="PROSITE" id="PS50980">
    <property type="entry name" value="COA_CT_NTER"/>
    <property type="match status" value="1"/>
</dbReference>
<dbReference type="Proteomes" id="UP000184603">
    <property type="component" value="Unassembled WGS sequence"/>
</dbReference>
<keyword evidence="13" id="KW-0276">Fatty acid metabolism</keyword>
<dbReference type="EMBL" id="FRFE01000007">
    <property type="protein sequence ID" value="SHO47269.1"/>
    <property type="molecule type" value="Genomic_DNA"/>
</dbReference>
<gene>
    <name evidence="21" type="ORF">SAMN02745220_01805</name>
</gene>
<evidence type="ECO:0000256" key="1">
    <source>
        <dbReference type="ARBA" id="ARBA00001947"/>
    </source>
</evidence>
<keyword evidence="10" id="KW-0444">Lipid biosynthesis</keyword>
<keyword evidence="9" id="KW-0963">Cytoplasm</keyword>
<comment type="cofactor">
    <cofactor evidence="1">
        <name>Zn(2+)</name>
        <dbReference type="ChEBI" id="CHEBI:29105"/>
    </cofactor>
</comment>
<evidence type="ECO:0000256" key="18">
    <source>
        <dbReference type="ARBA" id="ARBA00049152"/>
    </source>
</evidence>
<dbReference type="InterPro" id="IPR011762">
    <property type="entry name" value="COA_CT_N"/>
</dbReference>
<evidence type="ECO:0000256" key="14">
    <source>
        <dbReference type="ARBA" id="ARBA00022840"/>
    </source>
</evidence>
<dbReference type="SUPFAM" id="SSF52096">
    <property type="entry name" value="ClpP/crotonase"/>
    <property type="match status" value="2"/>
</dbReference>
<evidence type="ECO:0000256" key="4">
    <source>
        <dbReference type="ARBA" id="ARBA00006276"/>
    </source>
</evidence>
<accession>A0A1M7Y4R1</accession>
<dbReference type="STRING" id="1121416.SAMN02745220_01805"/>
<evidence type="ECO:0000256" key="10">
    <source>
        <dbReference type="ARBA" id="ARBA00022516"/>
    </source>
</evidence>
<keyword evidence="11 21" id="KW-0808">Transferase</keyword>
<dbReference type="GO" id="GO:2001295">
    <property type="term" value="P:malonyl-CoA biosynthetic process"/>
    <property type="evidence" value="ECO:0007669"/>
    <property type="project" value="UniProtKB-UniPathway"/>
</dbReference>
<dbReference type="GO" id="GO:0003989">
    <property type="term" value="F:acetyl-CoA carboxylase activity"/>
    <property type="evidence" value="ECO:0007669"/>
    <property type="project" value="InterPro"/>
</dbReference>
<evidence type="ECO:0000256" key="12">
    <source>
        <dbReference type="ARBA" id="ARBA00022741"/>
    </source>
</evidence>
<evidence type="ECO:0000256" key="7">
    <source>
        <dbReference type="ARBA" id="ARBA00011883"/>
    </source>
</evidence>
<dbReference type="GO" id="GO:0005524">
    <property type="term" value="F:ATP binding"/>
    <property type="evidence" value="ECO:0007669"/>
    <property type="project" value="UniProtKB-KW"/>
</dbReference>
<evidence type="ECO:0000256" key="6">
    <source>
        <dbReference type="ARBA" id="ARBA00011664"/>
    </source>
</evidence>
<dbReference type="InterPro" id="IPR000438">
    <property type="entry name" value="Acetyl_CoA_COase_Trfase_b_su"/>
</dbReference>
<evidence type="ECO:0000256" key="5">
    <source>
        <dbReference type="ARBA" id="ARBA00010284"/>
    </source>
</evidence>
<dbReference type="Pfam" id="PF03255">
    <property type="entry name" value="ACCA"/>
    <property type="match status" value="1"/>
</dbReference>
<dbReference type="Gene3D" id="3.90.226.10">
    <property type="entry name" value="2-enoyl-CoA Hydratase, Chain A, domain 1"/>
    <property type="match status" value="2"/>
</dbReference>
<comment type="catalytic activity">
    <reaction evidence="18">
        <text>N(6)-carboxybiotinyl-L-lysyl-[protein] + acetyl-CoA = N(6)-biotinyl-L-lysyl-[protein] + malonyl-CoA</text>
        <dbReference type="Rhea" id="RHEA:54728"/>
        <dbReference type="Rhea" id="RHEA-COMP:10505"/>
        <dbReference type="Rhea" id="RHEA-COMP:10506"/>
        <dbReference type="ChEBI" id="CHEBI:57288"/>
        <dbReference type="ChEBI" id="CHEBI:57384"/>
        <dbReference type="ChEBI" id="CHEBI:83144"/>
        <dbReference type="ChEBI" id="CHEBI:83145"/>
        <dbReference type="EC" id="2.1.3.15"/>
    </reaction>
</comment>
<evidence type="ECO:0000256" key="9">
    <source>
        <dbReference type="ARBA" id="ARBA00022490"/>
    </source>
</evidence>
<evidence type="ECO:0000256" key="16">
    <source>
        <dbReference type="ARBA" id="ARBA00023160"/>
    </source>
</evidence>
<evidence type="ECO:0000256" key="17">
    <source>
        <dbReference type="ARBA" id="ARBA00025280"/>
    </source>
</evidence>
<comment type="similarity">
    <text evidence="4">In the C-terminal section; belongs to the AccA family.</text>
</comment>
<keyword evidence="15" id="KW-0443">Lipid metabolism</keyword>
<comment type="pathway">
    <text evidence="3">Lipid metabolism; malonyl-CoA biosynthesis; malonyl-CoA from acetyl-CoA: step 1/1.</text>
</comment>
<evidence type="ECO:0000259" key="20">
    <source>
        <dbReference type="PROSITE" id="PS50989"/>
    </source>
</evidence>
<feature type="domain" description="CoA carboxyltransferase N-terminal" evidence="19">
    <location>
        <begin position="495"/>
        <end position="755"/>
    </location>
</feature>
<keyword evidence="22" id="KW-1185">Reference proteome</keyword>
<dbReference type="AlphaFoldDB" id="A0A1M7Y4R1"/>
<dbReference type="PROSITE" id="PS50989">
    <property type="entry name" value="COA_CT_CTER"/>
    <property type="match status" value="1"/>
</dbReference>
<comment type="similarity">
    <text evidence="5">In the N-terminal section; belongs to the AccD/PCCB family.</text>
</comment>
<comment type="function">
    <text evidence="17">Component of the acetyl coenzyme A carboxylase (ACC) complex. Biotin carboxylase (BC) catalyzes the carboxylation of biotin on its carrier protein (BCCP) and then the CO(2) group is transferred by the transcarboxylase to acetyl-CoA to form malonyl-CoA.</text>
</comment>
<comment type="subunit">
    <text evidence="6">Acetyl-CoA carboxylase is a heterotetramer composed of biotin carboxyl carrier protein (AccB), biotin carboxylase (AccC) and two subunits of ACCase subunit beta/alpha.</text>
</comment>
<dbReference type="InterPro" id="IPR001095">
    <property type="entry name" value="Acetyl_CoA_COase_a_su"/>
</dbReference>
<evidence type="ECO:0000259" key="19">
    <source>
        <dbReference type="PROSITE" id="PS50980"/>
    </source>
</evidence>
<sequence>MNEQLKKLIKIEERINYLLQIKDYTNWGNLEGFKSTCETLKHTVYDHTEEQLCGEIRKLHDSISFLEERAEEHLTPMERVRIVRSIQRFSLKDILENVYEDYTELGGEGDANIDPAMICAKATMVRRVKKKTYTCSVMVIGQETGHGEEFRNGGSCKPEGNSKALRFMKVAETEGIPIHSYIFTPGSYPVEEYPGAAQQIARNIYAMSKLRVPIISMISEGGSGGAEAIGLSDYRMMLSHGYYSVISPEGAAAIEGKIREGSKVPKELIEVCADRLRLTAYDNLRKGTIDRVIQEPQLGARRDDFAFFAKLRNEMIRATDKVVIDTKSFKAFRSWEIRRKKTSSTQEDEIMVNWDLNKDETKRLLALRSKKYWAMGVNGYEGEPEATLNLYNLARVKSEKVYYTIRYDILKNHKKQVGKVIKDVSGEGSVMIKRLTEPVTAVMNLLAKKEDKKPTRLITYTPSVQVEEQRLVDPLELTDTYTSPLANEDRTVSCPNADKHGCKDLWIPDLYGEFAGVCETCGHHFPLEYQWYMENIFDKGSIRFFNSSIRAGNPLEYTGFTKRLEASKNKTGKNAGNLTFHAKVNDIKIVTTMLYSDFRNGTVGSAEGEKFAQACALAKRKKRPLLAYVHTTGGIRIQEGTLGVVQMPKCTMAVREYIDSGGLYIVVYDNNSYAGPVASFLGCAPYQFAIRSSRVGFAGPRVIRETTGVEIPPDYHSARNALKRGHIQGIWDRRDFRRNLHKALMTMGSPNLYYR</sequence>
<reference evidence="21 22" key="1">
    <citation type="submission" date="2016-12" db="EMBL/GenBank/DDBJ databases">
        <authorList>
            <person name="Song W.-J."/>
            <person name="Kurnit D.M."/>
        </authorList>
    </citation>
    <scope>NUCLEOTIDE SEQUENCE [LARGE SCALE GENOMIC DNA]</scope>
    <source>
        <strain evidence="21 22">DSM 18488</strain>
    </source>
</reference>
<proteinExistence type="inferred from homology"/>
<dbReference type="GO" id="GO:0016743">
    <property type="term" value="F:carboxyl- or carbamoyltransferase activity"/>
    <property type="evidence" value="ECO:0007669"/>
    <property type="project" value="InterPro"/>
</dbReference>
<evidence type="ECO:0000313" key="21">
    <source>
        <dbReference type="EMBL" id="SHO47269.1"/>
    </source>
</evidence>
<evidence type="ECO:0000313" key="22">
    <source>
        <dbReference type="Proteomes" id="UP000184603"/>
    </source>
</evidence>
<evidence type="ECO:0000256" key="8">
    <source>
        <dbReference type="ARBA" id="ARBA00018312"/>
    </source>
</evidence>
<evidence type="ECO:0000256" key="3">
    <source>
        <dbReference type="ARBA" id="ARBA00004956"/>
    </source>
</evidence>
<dbReference type="InterPro" id="IPR011763">
    <property type="entry name" value="COA_CT_C"/>
</dbReference>
<keyword evidence="14" id="KW-0067">ATP-binding</keyword>
<protein>
    <recommendedName>
        <fullName evidence="8">Acetyl-coenzyme A carboxylase carboxyl transferase subunits beta/alpha</fullName>
        <ecNumber evidence="7">2.1.3.15</ecNumber>
    </recommendedName>
</protein>
<evidence type="ECO:0000256" key="15">
    <source>
        <dbReference type="ARBA" id="ARBA00023098"/>
    </source>
</evidence>
<evidence type="ECO:0000256" key="2">
    <source>
        <dbReference type="ARBA" id="ARBA00004496"/>
    </source>
</evidence>
<dbReference type="PANTHER" id="PTHR42853:SF3">
    <property type="entry name" value="ACETYL-COENZYME A CARBOXYLASE CARBOXYL TRANSFERASE SUBUNIT ALPHA, CHLOROPLASTIC"/>
    <property type="match status" value="1"/>
</dbReference>
<dbReference type="PRINTS" id="PR01070">
    <property type="entry name" value="ACCCTRFRASEB"/>
</dbReference>
<dbReference type="InterPro" id="IPR029045">
    <property type="entry name" value="ClpP/crotonase-like_dom_sf"/>
</dbReference>
<keyword evidence="12" id="KW-0547">Nucleotide-binding</keyword>
<dbReference type="UniPathway" id="UPA00655">
    <property type="reaction ID" value="UER00711"/>
</dbReference>
<dbReference type="GO" id="GO:0009317">
    <property type="term" value="C:acetyl-CoA carboxylase complex"/>
    <property type="evidence" value="ECO:0007669"/>
    <property type="project" value="InterPro"/>
</dbReference>
<dbReference type="OrthoDB" id="9772975at2"/>
<dbReference type="RefSeq" id="WP_073613121.1">
    <property type="nucleotide sequence ID" value="NZ_FRFE01000007.1"/>
</dbReference>
<comment type="subcellular location">
    <subcellularLocation>
        <location evidence="2">Cytoplasm</location>
    </subcellularLocation>
</comment>
<organism evidence="21 22">
    <name type="scientific">Desulfopila aestuarii DSM 18488</name>
    <dbReference type="NCBI Taxonomy" id="1121416"/>
    <lineage>
        <taxon>Bacteria</taxon>
        <taxon>Pseudomonadati</taxon>
        <taxon>Thermodesulfobacteriota</taxon>
        <taxon>Desulfobulbia</taxon>
        <taxon>Desulfobulbales</taxon>
        <taxon>Desulfocapsaceae</taxon>
        <taxon>Desulfopila</taxon>
    </lineage>
</organism>
<keyword evidence="16" id="KW-0275">Fatty acid biosynthesis</keyword>
<evidence type="ECO:0000256" key="13">
    <source>
        <dbReference type="ARBA" id="ARBA00022832"/>
    </source>
</evidence>
<evidence type="ECO:0000256" key="11">
    <source>
        <dbReference type="ARBA" id="ARBA00022679"/>
    </source>
</evidence>